<feature type="transmembrane region" description="Helical" evidence="1">
    <location>
        <begin position="6"/>
        <end position="25"/>
    </location>
</feature>
<sequence>MTATLISLLSILMGIVGANLFGVFYKKYSFGLVGNTIAGVFGAIFTIKSFGRLGFNPHFILETTTVNYGLLALNLLLSFVSGAVGLLLIAKLNQKFNPKKEN</sequence>
<accession>A0A2W1NCV4</accession>
<proteinExistence type="predicted"/>
<gene>
    <name evidence="2" type="ORF">DNU06_15470</name>
</gene>
<reference evidence="2 3" key="1">
    <citation type="submission" date="2018-06" db="EMBL/GenBank/DDBJ databases">
        <title>The draft genome sequence of Crocinitomix sp. SM1701.</title>
        <authorList>
            <person name="Zhang X."/>
        </authorList>
    </citation>
    <scope>NUCLEOTIDE SEQUENCE [LARGE SCALE GENOMIC DNA]</scope>
    <source>
        <strain evidence="2 3">SM1701</strain>
    </source>
</reference>
<evidence type="ECO:0000313" key="3">
    <source>
        <dbReference type="Proteomes" id="UP000249248"/>
    </source>
</evidence>
<evidence type="ECO:0000313" key="2">
    <source>
        <dbReference type="EMBL" id="PZE15906.1"/>
    </source>
</evidence>
<keyword evidence="1" id="KW-1133">Transmembrane helix</keyword>
<keyword evidence="1" id="KW-0812">Transmembrane</keyword>
<keyword evidence="3" id="KW-1185">Reference proteome</keyword>
<comment type="caution">
    <text evidence="2">The sequence shown here is derived from an EMBL/GenBank/DDBJ whole genome shotgun (WGS) entry which is preliminary data.</text>
</comment>
<evidence type="ECO:0000256" key="1">
    <source>
        <dbReference type="SAM" id="Phobius"/>
    </source>
</evidence>
<organism evidence="2 3">
    <name type="scientific">Putridiphycobacter roseus</name>
    <dbReference type="NCBI Taxonomy" id="2219161"/>
    <lineage>
        <taxon>Bacteria</taxon>
        <taxon>Pseudomonadati</taxon>
        <taxon>Bacteroidota</taxon>
        <taxon>Flavobacteriia</taxon>
        <taxon>Flavobacteriales</taxon>
        <taxon>Crocinitomicaceae</taxon>
        <taxon>Putridiphycobacter</taxon>
    </lineage>
</organism>
<dbReference type="AlphaFoldDB" id="A0A2W1NCV4"/>
<dbReference type="EMBL" id="QKSB01000014">
    <property type="protein sequence ID" value="PZE15906.1"/>
    <property type="molecule type" value="Genomic_DNA"/>
</dbReference>
<dbReference type="RefSeq" id="WP_111064408.1">
    <property type="nucleotide sequence ID" value="NZ_JBHUCU010000012.1"/>
</dbReference>
<feature type="transmembrane region" description="Helical" evidence="1">
    <location>
        <begin position="32"/>
        <end position="51"/>
    </location>
</feature>
<protein>
    <submittedName>
        <fullName evidence="2">Uncharacterized protein</fullName>
    </submittedName>
</protein>
<dbReference type="OrthoDB" id="1189820at2"/>
<keyword evidence="1" id="KW-0472">Membrane</keyword>
<name>A0A2W1NCV4_9FLAO</name>
<feature type="transmembrane region" description="Helical" evidence="1">
    <location>
        <begin position="71"/>
        <end position="90"/>
    </location>
</feature>
<dbReference type="Proteomes" id="UP000249248">
    <property type="component" value="Unassembled WGS sequence"/>
</dbReference>